<dbReference type="AlphaFoldDB" id="A0A3S5FGQ0"/>
<feature type="non-terminal residue" evidence="2">
    <location>
        <position position="160"/>
    </location>
</feature>
<evidence type="ECO:0000256" key="1">
    <source>
        <dbReference type="SAM" id="MobiDB-lite"/>
    </source>
</evidence>
<accession>A0A3S5FGQ0</accession>
<protein>
    <submittedName>
        <fullName evidence="2">Uncharacterized protein</fullName>
    </submittedName>
</protein>
<comment type="caution">
    <text evidence="2">The sequence shown here is derived from an EMBL/GenBank/DDBJ whole genome shotgun (WGS) entry which is preliminary data.</text>
</comment>
<reference evidence="2" key="1">
    <citation type="submission" date="2018-11" db="EMBL/GenBank/DDBJ databases">
        <authorList>
            <consortium name="Pathogen Informatics"/>
        </authorList>
    </citation>
    <scope>NUCLEOTIDE SEQUENCE</scope>
</reference>
<name>A0A3S5FGQ0_9PLAT</name>
<dbReference type="OrthoDB" id="6258424at2759"/>
<keyword evidence="3" id="KW-1185">Reference proteome</keyword>
<dbReference type="Proteomes" id="UP000784294">
    <property type="component" value="Unassembled WGS sequence"/>
</dbReference>
<dbReference type="EMBL" id="CAAALY010261919">
    <property type="protein sequence ID" value="VEL39614.1"/>
    <property type="molecule type" value="Genomic_DNA"/>
</dbReference>
<evidence type="ECO:0000313" key="3">
    <source>
        <dbReference type="Proteomes" id="UP000784294"/>
    </source>
</evidence>
<sequence length="160" mass="17278">MNHPSCEPCTKTGGDCYDLNEDGTTDGCICSRASSQPYPRRTSALSVHLTSPLKQITPTFLAYLPYPFSATAFSSSSISTDSSEAVHYTASGSSSGKDHQGASLQRTPGSRRAGKIYDNVDEDNEEENLHRYRGQLPIDLLGLQTSGTTKKLYATCSETL</sequence>
<organism evidence="2 3">
    <name type="scientific">Protopolystoma xenopodis</name>
    <dbReference type="NCBI Taxonomy" id="117903"/>
    <lineage>
        <taxon>Eukaryota</taxon>
        <taxon>Metazoa</taxon>
        <taxon>Spiralia</taxon>
        <taxon>Lophotrochozoa</taxon>
        <taxon>Platyhelminthes</taxon>
        <taxon>Monogenea</taxon>
        <taxon>Polyopisthocotylea</taxon>
        <taxon>Polystomatidea</taxon>
        <taxon>Polystomatidae</taxon>
        <taxon>Protopolystoma</taxon>
    </lineage>
</organism>
<proteinExistence type="predicted"/>
<evidence type="ECO:0000313" key="2">
    <source>
        <dbReference type="EMBL" id="VEL39614.1"/>
    </source>
</evidence>
<feature type="region of interest" description="Disordered" evidence="1">
    <location>
        <begin position="84"/>
        <end position="126"/>
    </location>
</feature>
<gene>
    <name evidence="2" type="ORF">PXEA_LOCUS33054</name>
</gene>